<dbReference type="Proteomes" id="UP000032408">
    <property type="component" value="Chromosome"/>
</dbReference>
<proteinExistence type="predicted"/>
<dbReference type="KEGG" id="nin:NADRNF5_1202"/>
<feature type="domain" description="Response regulatory" evidence="1">
    <location>
        <begin position="15"/>
        <end position="131"/>
    </location>
</feature>
<name>A0A0D5C3H9_9ARCH</name>
<dbReference type="SUPFAM" id="SSF52172">
    <property type="entry name" value="CheY-like"/>
    <property type="match status" value="1"/>
</dbReference>
<sequence length="207" mass="23676">MKIKISKLAELRYCKILIVDDSRAFREKIRYVLNDAEIGYYYYEAVDGRDGVSQYVNYEPDIVIMDIMMPNVDGIKAIKTIINYDPNARIIVASTRENKELVEDAINGGAKDFIIKPFQPGAIVMAVTKQFVSKNNQAKKECKFKEPLPTIHIDKPLLYKGTYHGHVVNIDKSGRFELSANTDQKTKELLKKAVDIQEMGKHYEIIL</sequence>
<keyword evidence="3" id="KW-1185">Reference proteome</keyword>
<dbReference type="SMART" id="SM00448">
    <property type="entry name" value="REC"/>
    <property type="match status" value="1"/>
</dbReference>
<dbReference type="InterPro" id="IPR011006">
    <property type="entry name" value="CheY-like_superfamily"/>
</dbReference>
<evidence type="ECO:0000313" key="3">
    <source>
        <dbReference type="Proteomes" id="UP000032408"/>
    </source>
</evidence>
<dbReference type="GO" id="GO:0000160">
    <property type="term" value="P:phosphorelay signal transduction system"/>
    <property type="evidence" value="ECO:0007669"/>
    <property type="project" value="InterPro"/>
</dbReference>
<evidence type="ECO:0000259" key="1">
    <source>
        <dbReference type="PROSITE" id="PS50110"/>
    </source>
</evidence>
<dbReference type="STRING" id="1580092.NADRNF5_1202"/>
<dbReference type="HOGENOM" id="CLU_1323970_0_0_2"/>
<dbReference type="PANTHER" id="PTHR43228:SF1">
    <property type="entry name" value="TWO-COMPONENT RESPONSE REGULATOR ARR22"/>
    <property type="match status" value="1"/>
</dbReference>
<organism evidence="2 3">
    <name type="scientific">Nitrosopumilus adriaticus</name>
    <dbReference type="NCBI Taxonomy" id="1580092"/>
    <lineage>
        <taxon>Archaea</taxon>
        <taxon>Nitrososphaerota</taxon>
        <taxon>Nitrososphaeria</taxon>
        <taxon>Nitrosopumilales</taxon>
        <taxon>Nitrosopumilaceae</taxon>
        <taxon>Nitrosopumilus</taxon>
    </lineage>
</organism>
<reference evidence="2 3" key="2">
    <citation type="journal article" date="2016" name="ISME J.">
        <title>Physiological and genomic characterization of two novel marine thaumarchaeal strains indicates niche differentiation.</title>
        <authorList>
            <person name="Bayer B."/>
            <person name="Vojvoda J."/>
            <person name="Offre P."/>
            <person name="Alves R.J."/>
            <person name="Elisabeth N.H."/>
            <person name="Garcia J.A."/>
            <person name="Volland J.M."/>
            <person name="Srivastava A."/>
            <person name="Schleper C."/>
            <person name="Herndl G.J."/>
        </authorList>
    </citation>
    <scope>NUCLEOTIDE SEQUENCE [LARGE SCALE GENOMIC DNA]</scope>
    <source>
        <strain evidence="2 3">NF5</strain>
    </source>
</reference>
<evidence type="ECO:0000313" key="2">
    <source>
        <dbReference type="EMBL" id="AJW70890.1"/>
    </source>
</evidence>
<dbReference type="AlphaFoldDB" id="A0A0D5C3H9"/>
<dbReference type="EMBL" id="CP011070">
    <property type="protein sequence ID" value="AJW70890.1"/>
    <property type="molecule type" value="Genomic_DNA"/>
</dbReference>
<accession>A0A0D5C3H9</accession>
<dbReference type="InterPro" id="IPR052048">
    <property type="entry name" value="ST_Response_Regulator"/>
</dbReference>
<protein>
    <submittedName>
        <fullName evidence="2">Putative chemotaxis response regulator receiver protein CheY</fullName>
    </submittedName>
</protein>
<reference evidence="3" key="1">
    <citation type="submission" date="2015-03" db="EMBL/GenBank/DDBJ databases">
        <title>Characterization of two novel Thaumarchaeota isolated from the Northern Adriatic Sea.</title>
        <authorList>
            <person name="Bayer B."/>
            <person name="Vojvoda J."/>
            <person name="Offre P."/>
            <person name="Srivastava A."/>
            <person name="Elisabeth N."/>
            <person name="Garcia J.A.L."/>
            <person name="Schleper C."/>
            <person name="Herndl G.J."/>
        </authorList>
    </citation>
    <scope>NUCLEOTIDE SEQUENCE [LARGE SCALE GENOMIC DNA]</scope>
    <source>
        <strain evidence="3">NF5</strain>
    </source>
</reference>
<dbReference type="InterPro" id="IPR001789">
    <property type="entry name" value="Sig_transdc_resp-reg_receiver"/>
</dbReference>
<dbReference type="Pfam" id="PF00072">
    <property type="entry name" value="Response_reg"/>
    <property type="match status" value="1"/>
</dbReference>
<dbReference type="PANTHER" id="PTHR43228">
    <property type="entry name" value="TWO-COMPONENT RESPONSE REGULATOR"/>
    <property type="match status" value="1"/>
</dbReference>
<dbReference type="Gene3D" id="3.40.50.2300">
    <property type="match status" value="1"/>
</dbReference>
<dbReference type="PROSITE" id="PS50110">
    <property type="entry name" value="RESPONSE_REGULATORY"/>
    <property type="match status" value="1"/>
</dbReference>
<gene>
    <name evidence="2" type="primary">cheY</name>
    <name evidence="2" type="ORF">NADRNF5_1202</name>
</gene>